<evidence type="ECO:0008006" key="3">
    <source>
        <dbReference type="Google" id="ProtNLM"/>
    </source>
</evidence>
<accession>A0ABY8VP96</accession>
<evidence type="ECO:0000313" key="1">
    <source>
        <dbReference type="EMBL" id="WIM71456.1"/>
    </source>
</evidence>
<evidence type="ECO:0000313" key="2">
    <source>
        <dbReference type="Proteomes" id="UP001238805"/>
    </source>
</evidence>
<reference evidence="1 2" key="1">
    <citation type="submission" date="2023-05" db="EMBL/GenBank/DDBJ databases">
        <title>Corynebacterium suedekumii sp. nov. and Corynebacterium breve sp. nov. isolated from raw cow's milk.</title>
        <authorList>
            <person name="Baer M.K."/>
            <person name="Mehl L."/>
            <person name="Hellmuth R."/>
            <person name="Marke G."/>
            <person name="Lipski A."/>
        </authorList>
    </citation>
    <scope>NUCLEOTIDE SEQUENCE [LARGE SCALE GENOMIC DNA]</scope>
    <source>
        <strain evidence="1 2">LM112</strain>
    </source>
</reference>
<dbReference type="Proteomes" id="UP001238805">
    <property type="component" value="Chromosome"/>
</dbReference>
<protein>
    <recommendedName>
        <fullName evidence="3">Transcriptional regulator</fullName>
    </recommendedName>
</protein>
<dbReference type="EMBL" id="CP126970">
    <property type="protein sequence ID" value="WIM71456.1"/>
    <property type="molecule type" value="Genomic_DNA"/>
</dbReference>
<dbReference type="RefSeq" id="WP_284876027.1">
    <property type="nucleotide sequence ID" value="NZ_CP126970.1"/>
</dbReference>
<gene>
    <name evidence="1" type="ORF">QP029_06690</name>
</gene>
<proteinExistence type="predicted"/>
<sequence length="89" mass="9780">MPRSIQDIFEHADELARRFENYTPRPGDDVDLVAEHTLQQAVLQQISAEKTVDKAVRSARNAGLSWTTIGSVLGTSGEAARQKYGPRVG</sequence>
<name>A0ABY8VP96_9CORY</name>
<keyword evidence="2" id="KW-1185">Reference proteome</keyword>
<organism evidence="1 2">
    <name type="scientific">Corynebacterium suedekumii</name>
    <dbReference type="NCBI Taxonomy" id="3049801"/>
    <lineage>
        <taxon>Bacteria</taxon>
        <taxon>Bacillati</taxon>
        <taxon>Actinomycetota</taxon>
        <taxon>Actinomycetes</taxon>
        <taxon>Mycobacteriales</taxon>
        <taxon>Corynebacteriaceae</taxon>
        <taxon>Corynebacterium</taxon>
    </lineage>
</organism>